<dbReference type="InterPro" id="IPR001466">
    <property type="entry name" value="Beta-lactam-related"/>
</dbReference>
<feature type="transmembrane region" description="Helical" evidence="2">
    <location>
        <begin position="627"/>
        <end position="649"/>
    </location>
</feature>
<dbReference type="Proteomes" id="UP001240250">
    <property type="component" value="Unassembled WGS sequence"/>
</dbReference>
<feature type="region of interest" description="Disordered" evidence="1">
    <location>
        <begin position="595"/>
        <end position="616"/>
    </location>
</feature>
<keyword evidence="2" id="KW-0472">Membrane</keyword>
<evidence type="ECO:0000256" key="2">
    <source>
        <dbReference type="SAM" id="Phobius"/>
    </source>
</evidence>
<name>A0ABU0GMD8_9CELL</name>
<evidence type="ECO:0000313" key="5">
    <source>
        <dbReference type="Proteomes" id="UP001240250"/>
    </source>
</evidence>
<dbReference type="SUPFAM" id="SSF56601">
    <property type="entry name" value="beta-lactamase/transpeptidase-like"/>
    <property type="match status" value="1"/>
</dbReference>
<evidence type="ECO:0000313" key="4">
    <source>
        <dbReference type="EMBL" id="MDQ0425752.1"/>
    </source>
</evidence>
<gene>
    <name evidence="4" type="ORF">JO380_002133</name>
</gene>
<feature type="transmembrane region" description="Helical" evidence="2">
    <location>
        <begin position="540"/>
        <end position="565"/>
    </location>
</feature>
<keyword evidence="5" id="KW-1185">Reference proteome</keyword>
<dbReference type="InterPro" id="IPR012338">
    <property type="entry name" value="Beta-lactam/transpept-like"/>
</dbReference>
<feature type="transmembrane region" description="Helical" evidence="2">
    <location>
        <begin position="688"/>
        <end position="709"/>
    </location>
</feature>
<dbReference type="InterPro" id="IPR050491">
    <property type="entry name" value="AmpC-like"/>
</dbReference>
<dbReference type="Gene3D" id="3.40.710.10">
    <property type="entry name" value="DD-peptidase/beta-lactamase superfamily"/>
    <property type="match status" value="1"/>
</dbReference>
<evidence type="ECO:0000259" key="3">
    <source>
        <dbReference type="Pfam" id="PF00144"/>
    </source>
</evidence>
<keyword evidence="2" id="KW-0812">Transmembrane</keyword>
<sequence length="720" mass="74738">MPVTPPGPRTDRALPHPPHAPAAPETPHATTRRRLARRVAPALALVAGLGLLTACGAAPEVPEPRTPQPASTAGLTTADVDAWLDATVPDALAEGRIAGATVAVVHDGEVVTARGFGEADVAAGTPVDPDRTLFRPGSVSKMVTATAVMQLVEDGRVDLDTDVERYTGLDLGYERPVTLRDLLTHTGGFEERLTGLIGGEGTVPDLRASLVTDPPQQVYAPGTTPAYSNYGNALAGYVVEAVSGQPFEDYVADHVLAPAGMTSSTFAQPLPADLADRVSQGYPTSDDAPVGFEVVGQPPAGGLSAPATDMARFMLAHLGHPTTGEPLLSDATRALMQEPALGADTLGALAEGERMGLGWFDESRHGHRVVGHGGDTTAFHSHLQLWPDDDTGLYLSLNSTGAGGAAYQVREDLLAGFADRYFPADEAPAASTVDDATRAAHAQALAGRYEPGRAFVSTFLTATGVLQPTAAQVVDGDRVLFTPGPGQLTPAVYEEVEPWVFRQVDSDRRLAVRLDDAGRVEVIGHDSAMTLLPLTPARAAVVPVLAVGALVLLLTVLAWPVGAVVRRVRRRRAARRSAVPAGSVTATGAVPAATSGAQPVGASATPPVGASATPPTDVRRARLTTRLAALATLAALAGWVLVVLTLVGLQPVPDAVLRVLQVLTALGVLGVLAAAWRVVAEARARTGWWRTVTATVVLAALVGTSWAALQVHLLSPDLTY</sequence>
<dbReference type="EMBL" id="JAUSVM010000001">
    <property type="protein sequence ID" value="MDQ0425752.1"/>
    <property type="molecule type" value="Genomic_DNA"/>
</dbReference>
<dbReference type="RefSeq" id="WP_082740289.1">
    <property type="nucleotide sequence ID" value="NZ_JAUSVM010000001.1"/>
</dbReference>
<dbReference type="PANTHER" id="PTHR46825:SF9">
    <property type="entry name" value="BETA-LACTAMASE-RELATED DOMAIN-CONTAINING PROTEIN"/>
    <property type="match status" value="1"/>
</dbReference>
<feature type="transmembrane region" description="Helical" evidence="2">
    <location>
        <begin position="655"/>
        <end position="676"/>
    </location>
</feature>
<keyword evidence="2" id="KW-1133">Transmembrane helix</keyword>
<dbReference type="PANTHER" id="PTHR46825">
    <property type="entry name" value="D-ALANYL-D-ALANINE-CARBOXYPEPTIDASE/ENDOPEPTIDASE AMPH"/>
    <property type="match status" value="1"/>
</dbReference>
<accession>A0ABU0GMD8</accession>
<dbReference type="Pfam" id="PF00144">
    <property type="entry name" value="Beta-lactamase"/>
    <property type="match status" value="1"/>
</dbReference>
<organism evidence="4 5">
    <name type="scientific">Cellulomonas iranensis</name>
    <dbReference type="NCBI Taxonomy" id="76862"/>
    <lineage>
        <taxon>Bacteria</taxon>
        <taxon>Bacillati</taxon>
        <taxon>Actinomycetota</taxon>
        <taxon>Actinomycetes</taxon>
        <taxon>Micrococcales</taxon>
        <taxon>Cellulomonadaceae</taxon>
        <taxon>Cellulomonas</taxon>
    </lineage>
</organism>
<evidence type="ECO:0000256" key="1">
    <source>
        <dbReference type="SAM" id="MobiDB-lite"/>
    </source>
</evidence>
<protein>
    <submittedName>
        <fullName evidence="4">CubicO group peptidase (Beta-lactamase class C family)</fullName>
    </submittedName>
</protein>
<comment type="caution">
    <text evidence="4">The sequence shown here is derived from an EMBL/GenBank/DDBJ whole genome shotgun (WGS) entry which is preliminary data.</text>
</comment>
<feature type="domain" description="Beta-lactamase-related" evidence="3">
    <location>
        <begin position="84"/>
        <end position="408"/>
    </location>
</feature>
<reference evidence="4 5" key="1">
    <citation type="submission" date="2023-07" db="EMBL/GenBank/DDBJ databases">
        <title>Sequencing the genomes of 1000 actinobacteria strains.</title>
        <authorList>
            <person name="Klenk H.-P."/>
        </authorList>
    </citation>
    <scope>NUCLEOTIDE SEQUENCE [LARGE SCALE GENOMIC DNA]</scope>
    <source>
        <strain evidence="4 5">DSM 14785</strain>
    </source>
</reference>
<proteinExistence type="predicted"/>
<feature type="region of interest" description="Disordered" evidence="1">
    <location>
        <begin position="1"/>
        <end position="32"/>
    </location>
</feature>